<dbReference type="eggNOG" id="COG2606">
    <property type="taxonomic scope" value="Bacteria"/>
</dbReference>
<evidence type="ECO:0000313" key="3">
    <source>
        <dbReference type="Proteomes" id="UP000030437"/>
    </source>
</evidence>
<dbReference type="CDD" id="cd04333">
    <property type="entry name" value="ProX_deacylase"/>
    <property type="match status" value="1"/>
</dbReference>
<comment type="caution">
    <text evidence="2">The sequence shown here is derived from an EMBL/GenBank/DDBJ whole genome shotgun (WGS) entry which is preliminary data.</text>
</comment>
<dbReference type="InterPro" id="IPR007214">
    <property type="entry name" value="YbaK/aa-tRNA-synth-assoc-dom"/>
</dbReference>
<dbReference type="Proteomes" id="UP000030437">
    <property type="component" value="Unassembled WGS sequence"/>
</dbReference>
<gene>
    <name evidence="2" type="ORF">CD32_23475</name>
</gene>
<organism evidence="2 3">
    <name type="scientific">Lysinibacillus odysseyi 34hs-1 = NBRC 100172</name>
    <dbReference type="NCBI Taxonomy" id="1220589"/>
    <lineage>
        <taxon>Bacteria</taxon>
        <taxon>Bacillati</taxon>
        <taxon>Bacillota</taxon>
        <taxon>Bacilli</taxon>
        <taxon>Bacillales</taxon>
        <taxon>Bacillaceae</taxon>
        <taxon>Lysinibacillus</taxon>
    </lineage>
</organism>
<evidence type="ECO:0000259" key="1">
    <source>
        <dbReference type="Pfam" id="PF04073"/>
    </source>
</evidence>
<evidence type="ECO:0000313" key="2">
    <source>
        <dbReference type="EMBL" id="KGR82240.1"/>
    </source>
</evidence>
<dbReference type="Gene3D" id="3.90.960.10">
    <property type="entry name" value="YbaK/aminoacyl-tRNA synthetase-associated domain"/>
    <property type="match status" value="1"/>
</dbReference>
<accession>A0A0A3IFL2</accession>
<dbReference type="STRING" id="1220589.CD32_23475"/>
<dbReference type="InterPro" id="IPR036754">
    <property type="entry name" value="YbaK/aa-tRNA-synt-asso_dom_sf"/>
</dbReference>
<keyword evidence="3" id="KW-1185">Reference proteome</keyword>
<dbReference type="Pfam" id="PF04073">
    <property type="entry name" value="tRNA_edit"/>
    <property type="match status" value="1"/>
</dbReference>
<feature type="domain" description="YbaK/aminoacyl-tRNA synthetase-associated" evidence="1">
    <location>
        <begin position="25"/>
        <end position="139"/>
    </location>
</feature>
<dbReference type="PANTHER" id="PTHR30411">
    <property type="entry name" value="CYTOPLASMIC PROTEIN"/>
    <property type="match status" value="1"/>
</dbReference>
<dbReference type="EMBL" id="JPVP01000060">
    <property type="protein sequence ID" value="KGR82240.1"/>
    <property type="molecule type" value="Genomic_DNA"/>
</dbReference>
<dbReference type="SUPFAM" id="SSF55826">
    <property type="entry name" value="YbaK/ProRS associated domain"/>
    <property type="match status" value="1"/>
</dbReference>
<dbReference type="RefSeq" id="WP_036159544.1">
    <property type="nucleotide sequence ID" value="NZ_AVCX01000001.1"/>
</dbReference>
<dbReference type="OrthoDB" id="9798760at2"/>
<proteinExistence type="predicted"/>
<dbReference type="GO" id="GO:0002161">
    <property type="term" value="F:aminoacyl-tRNA deacylase activity"/>
    <property type="evidence" value="ECO:0007669"/>
    <property type="project" value="InterPro"/>
</dbReference>
<sequence length="161" mass="17188">MSLQAVQAYFKERGREEDVVVHARSTASVQEAADAVGVHPARIAKTLCFQGQDAPVLIVAAGDTKVDNAKFKQTFGVKAKMLDPDTVLNVTGHAVGGVCPFALATDVPVYLDISLQRFTTVHPACGSDNSSIELTVEELGEYANAIKVVDVCKGWDPELSE</sequence>
<name>A0A0A3IFL2_9BACI</name>
<dbReference type="PANTHER" id="PTHR30411:SF1">
    <property type="entry name" value="CYTOPLASMIC PROTEIN"/>
    <property type="match status" value="1"/>
</dbReference>
<dbReference type="AlphaFoldDB" id="A0A0A3IFL2"/>
<reference evidence="2 3" key="1">
    <citation type="submission" date="2014-02" db="EMBL/GenBank/DDBJ databases">
        <title>Draft genome sequence of Lysinibacillus odysseyi NBRC 100172.</title>
        <authorList>
            <person name="Zhang F."/>
            <person name="Wang G."/>
            <person name="Zhang L."/>
        </authorList>
    </citation>
    <scope>NUCLEOTIDE SEQUENCE [LARGE SCALE GENOMIC DNA]</scope>
    <source>
        <strain evidence="2 3">NBRC 100172</strain>
    </source>
</reference>
<protein>
    <recommendedName>
        <fullName evidence="1">YbaK/aminoacyl-tRNA synthetase-associated domain-containing protein</fullName>
    </recommendedName>
</protein>